<evidence type="ECO:0000313" key="2">
    <source>
        <dbReference type="Proteomes" id="UP000070133"/>
    </source>
</evidence>
<organism evidence="1 2">
    <name type="scientific">Pseudocercospora eumusae</name>
    <dbReference type="NCBI Taxonomy" id="321146"/>
    <lineage>
        <taxon>Eukaryota</taxon>
        <taxon>Fungi</taxon>
        <taxon>Dikarya</taxon>
        <taxon>Ascomycota</taxon>
        <taxon>Pezizomycotina</taxon>
        <taxon>Dothideomycetes</taxon>
        <taxon>Dothideomycetidae</taxon>
        <taxon>Mycosphaerellales</taxon>
        <taxon>Mycosphaerellaceae</taxon>
        <taxon>Pseudocercospora</taxon>
    </lineage>
</organism>
<proteinExistence type="predicted"/>
<dbReference type="EMBL" id="LFZN01000513">
    <property type="protein sequence ID" value="KXS93497.1"/>
    <property type="molecule type" value="Genomic_DNA"/>
</dbReference>
<dbReference type="AlphaFoldDB" id="A0A139GTJ0"/>
<accession>A0A139GTJ0</accession>
<comment type="caution">
    <text evidence="1">The sequence shown here is derived from an EMBL/GenBank/DDBJ whole genome shotgun (WGS) entry which is preliminary data.</text>
</comment>
<gene>
    <name evidence="1" type="ORF">AC578_6712</name>
</gene>
<feature type="non-terminal residue" evidence="1">
    <location>
        <position position="1"/>
    </location>
</feature>
<protein>
    <submittedName>
        <fullName evidence="1">Uncharacterized protein</fullName>
    </submittedName>
</protein>
<reference evidence="1 2" key="1">
    <citation type="submission" date="2015-07" db="EMBL/GenBank/DDBJ databases">
        <title>Comparative genomics of the Sigatoka disease complex on banana suggests a link between parallel evolutionary changes in Pseudocercospora fijiensis and Pseudocercospora eumusae and increased virulence on the banana host.</title>
        <authorList>
            <person name="Chang T.-C."/>
            <person name="Salvucci A."/>
            <person name="Crous P.W."/>
            <person name="Stergiopoulos I."/>
        </authorList>
    </citation>
    <scope>NUCLEOTIDE SEQUENCE [LARGE SCALE GENOMIC DNA]</scope>
    <source>
        <strain evidence="1 2">CBS 114824</strain>
    </source>
</reference>
<evidence type="ECO:0000313" key="1">
    <source>
        <dbReference type="EMBL" id="KXS93497.1"/>
    </source>
</evidence>
<sequence>LCSEHKCPVDYLPSANYADQSYLSTTSFDSYPTQHSFAPFLSHSKLSPYYSLANSSFEYQQPPHLSSTSDSGALVQSTLSSAIGSPSAHMPNNEWNNQQHNMDVFPKIVQQHDGSIFATTGFKYGSILVTNKGCVAFDTFILQSAISCNAVENFISSVPHGTKAWPAPTAVNFSFTLLFLVERLFHPSLIQPFSPTQYTSTQFLETQARAPSPQPLQYSASLLPTKMSLYRDRSLYFPLPLDAIVAVTIPAILDFASSIDILSPFAAELALLGIG</sequence>
<dbReference type="Proteomes" id="UP000070133">
    <property type="component" value="Unassembled WGS sequence"/>
</dbReference>
<name>A0A139GTJ0_9PEZI</name>
<dbReference type="STRING" id="321146.A0A139GTJ0"/>
<keyword evidence="2" id="KW-1185">Reference proteome</keyword>